<dbReference type="Proteomes" id="UP000494206">
    <property type="component" value="Unassembled WGS sequence"/>
</dbReference>
<gene>
    <name evidence="1" type="ORF">CBOVIS_LOCUS2497</name>
</gene>
<evidence type="ECO:0000313" key="2">
    <source>
        <dbReference type="Proteomes" id="UP000494206"/>
    </source>
</evidence>
<proteinExistence type="predicted"/>
<comment type="caution">
    <text evidence="1">The sequence shown here is derived from an EMBL/GenBank/DDBJ whole genome shotgun (WGS) entry which is preliminary data.</text>
</comment>
<evidence type="ECO:0000313" key="1">
    <source>
        <dbReference type="EMBL" id="CAB3399364.1"/>
    </source>
</evidence>
<keyword evidence="2" id="KW-1185">Reference proteome</keyword>
<accession>A0A8S1EDG8</accession>
<dbReference type="AlphaFoldDB" id="A0A8S1EDG8"/>
<dbReference type="EMBL" id="CADEPM010000002">
    <property type="protein sequence ID" value="CAB3399364.1"/>
    <property type="molecule type" value="Genomic_DNA"/>
</dbReference>
<name>A0A8S1EDG8_9PELO</name>
<protein>
    <submittedName>
        <fullName evidence="1">Uncharacterized protein</fullName>
    </submittedName>
</protein>
<organism evidence="1 2">
    <name type="scientific">Caenorhabditis bovis</name>
    <dbReference type="NCBI Taxonomy" id="2654633"/>
    <lineage>
        <taxon>Eukaryota</taxon>
        <taxon>Metazoa</taxon>
        <taxon>Ecdysozoa</taxon>
        <taxon>Nematoda</taxon>
        <taxon>Chromadorea</taxon>
        <taxon>Rhabditida</taxon>
        <taxon>Rhabditina</taxon>
        <taxon>Rhabditomorpha</taxon>
        <taxon>Rhabditoidea</taxon>
        <taxon>Rhabditidae</taxon>
        <taxon>Peloderinae</taxon>
        <taxon>Caenorhabditis</taxon>
    </lineage>
</organism>
<reference evidence="1 2" key="1">
    <citation type="submission" date="2020-04" db="EMBL/GenBank/DDBJ databases">
        <authorList>
            <person name="Laetsch R D."/>
            <person name="Stevens L."/>
            <person name="Kumar S."/>
            <person name="Blaxter L. M."/>
        </authorList>
    </citation>
    <scope>NUCLEOTIDE SEQUENCE [LARGE SCALE GENOMIC DNA]</scope>
</reference>
<sequence>MTVPDDTNSEFAGRFPLIADVASFEPIVNNSENAVVVDIELAHSFPEKAALNHIELADNYPDHHAGNHVERADNFAKQFGVNHIEIADNDPERPAHIEFVDNHVENGVRNNAENFDYSSGARGNTENAADNSAKGNQRRAIVIRRITMSRYKDRKFYILRSAVLPHCKKLCRMLIPFESGSPSYVVKSTNANKRIRSHRKKTMGCFKKQIVDTRRAKFNTAGRPFLYIPRSNGLLFKMLCGQKN</sequence>